<dbReference type="SMART" id="SM00028">
    <property type="entry name" value="TPR"/>
    <property type="match status" value="4"/>
</dbReference>
<dbReference type="GO" id="GO:0043709">
    <property type="term" value="P:cell adhesion involved in single-species biofilm formation"/>
    <property type="evidence" value="ECO:0007669"/>
    <property type="project" value="TreeGrafter"/>
</dbReference>
<dbReference type="Gene3D" id="1.25.40.10">
    <property type="entry name" value="Tetratricopeptide repeat domain"/>
    <property type="match status" value="2"/>
</dbReference>
<dbReference type="NCBIfam" id="TIGR00254">
    <property type="entry name" value="GGDEF"/>
    <property type="match status" value="1"/>
</dbReference>
<accession>A0A418YDR9</accession>
<gene>
    <name evidence="7" type="ORF">D1Z90_12360</name>
</gene>
<dbReference type="OrthoDB" id="6191081at2"/>
<dbReference type="SUPFAM" id="SSF48452">
    <property type="entry name" value="TPR-like"/>
    <property type="match status" value="1"/>
</dbReference>
<evidence type="ECO:0000256" key="1">
    <source>
        <dbReference type="ARBA" id="ARBA00001946"/>
    </source>
</evidence>
<keyword evidence="8" id="KW-1185">Reference proteome</keyword>
<feature type="chain" id="PRO_5019386973" description="diguanylate cyclase" evidence="5">
    <location>
        <begin position="20"/>
        <end position="602"/>
    </location>
</feature>
<name>A0A418YDR9_9GAMM</name>
<evidence type="ECO:0000313" key="7">
    <source>
        <dbReference type="EMBL" id="RJG42654.1"/>
    </source>
</evidence>
<dbReference type="GO" id="GO:0005886">
    <property type="term" value="C:plasma membrane"/>
    <property type="evidence" value="ECO:0007669"/>
    <property type="project" value="TreeGrafter"/>
</dbReference>
<dbReference type="CDD" id="cd01949">
    <property type="entry name" value="GGDEF"/>
    <property type="match status" value="1"/>
</dbReference>
<evidence type="ECO:0000313" key="8">
    <source>
        <dbReference type="Proteomes" id="UP000283255"/>
    </source>
</evidence>
<evidence type="ECO:0000256" key="3">
    <source>
        <dbReference type="ARBA" id="ARBA00034247"/>
    </source>
</evidence>
<dbReference type="PANTHER" id="PTHR45138">
    <property type="entry name" value="REGULATORY COMPONENTS OF SENSORY TRANSDUCTION SYSTEM"/>
    <property type="match status" value="1"/>
</dbReference>
<feature type="transmembrane region" description="Helical" evidence="4">
    <location>
        <begin position="407"/>
        <end position="426"/>
    </location>
</feature>
<comment type="caution">
    <text evidence="7">The sequence shown here is derived from an EMBL/GenBank/DDBJ whole genome shotgun (WGS) entry which is preliminary data.</text>
</comment>
<comment type="catalytic activity">
    <reaction evidence="3">
        <text>2 GTP = 3',3'-c-di-GMP + 2 diphosphate</text>
        <dbReference type="Rhea" id="RHEA:24898"/>
        <dbReference type="ChEBI" id="CHEBI:33019"/>
        <dbReference type="ChEBI" id="CHEBI:37565"/>
        <dbReference type="ChEBI" id="CHEBI:58805"/>
        <dbReference type="EC" id="2.7.7.65"/>
    </reaction>
</comment>
<keyword evidence="4" id="KW-1133">Transmembrane helix</keyword>
<organism evidence="7 8">
    <name type="scientific">Motilimonas pumila</name>
    <dbReference type="NCBI Taxonomy" id="2303987"/>
    <lineage>
        <taxon>Bacteria</taxon>
        <taxon>Pseudomonadati</taxon>
        <taxon>Pseudomonadota</taxon>
        <taxon>Gammaproteobacteria</taxon>
        <taxon>Alteromonadales</taxon>
        <taxon>Alteromonadales genera incertae sedis</taxon>
        <taxon>Motilimonas</taxon>
    </lineage>
</organism>
<dbReference type="InterPro" id="IPR000160">
    <property type="entry name" value="GGDEF_dom"/>
</dbReference>
<dbReference type="InterPro" id="IPR043128">
    <property type="entry name" value="Rev_trsase/Diguanyl_cyclase"/>
</dbReference>
<dbReference type="SMART" id="SM00267">
    <property type="entry name" value="GGDEF"/>
    <property type="match status" value="1"/>
</dbReference>
<dbReference type="RefSeq" id="WP_119911080.1">
    <property type="nucleotide sequence ID" value="NZ_QZCH01000015.1"/>
</dbReference>
<reference evidence="7 8" key="1">
    <citation type="submission" date="2018-09" db="EMBL/GenBank/DDBJ databases">
        <authorList>
            <person name="Wang F."/>
        </authorList>
    </citation>
    <scope>NUCLEOTIDE SEQUENCE [LARGE SCALE GENOMIC DNA]</scope>
    <source>
        <strain evidence="7 8">PLHSC7-2</strain>
    </source>
</reference>
<dbReference type="InterPro" id="IPR029787">
    <property type="entry name" value="Nucleotide_cyclase"/>
</dbReference>
<dbReference type="EC" id="2.7.7.65" evidence="2"/>
<dbReference type="InterPro" id="IPR011990">
    <property type="entry name" value="TPR-like_helical_dom_sf"/>
</dbReference>
<dbReference type="InterPro" id="IPR050469">
    <property type="entry name" value="Diguanylate_Cyclase"/>
</dbReference>
<dbReference type="Gene3D" id="3.30.70.270">
    <property type="match status" value="1"/>
</dbReference>
<sequence length="602" mass="69240">MLRFLWGLSCWLFACSVLAEPTQFWWQNPQQKVQELESVVQQSEPRPNPRQVLLLAKIYDDIGRHVAAKKLFSSVEQSTLTTDLGHFRFLIVQSRMVTEFEVSLGILRQAVALAQRSGLQYHYFLALSDLISLKMSSPDLLGTLELLQTTYEEAQALNSPLLAVLENSFGNYYLKTQQPELAQQSYLRALELAKEVNHQILLHKIYHNLSILYARQGDMESAQEALINMLLQSQINASPTQQFYSYMAKARFHLSEKTYHQALLDINQAIMMQPKDSGDNIALEMHYIAAQAYAHQAEVNVALKHIEQAYDIIEANPDDEKGRWQKYYQTKSQVFAALGLYKSAYDSLDKFIKLYLSDEHSQLDKVRTELEVRYRVERGEFEAELLRKNNRLQELELESALRQKQRFYFAMFILSIFLLGGAFYLIKVIRGRAHLRQQISLDPLTQLYNRRHYDLALVSLWQHRQQQGFAVLALDIDHFKSINDNYGHGFGDQVLIQVAKQIQACLRQQDIACRIGGEEFMIFITNDNADIVTNCAERLRSTIGRYEYIVSGGAMSVTVSIGVSFAYQHNRPDDLINSADKALYQAKNGGRNQTVLYEEDSE</sequence>
<dbReference type="PANTHER" id="PTHR45138:SF9">
    <property type="entry name" value="DIGUANYLATE CYCLASE DGCM-RELATED"/>
    <property type="match status" value="1"/>
</dbReference>
<feature type="signal peptide" evidence="5">
    <location>
        <begin position="1"/>
        <end position="19"/>
    </location>
</feature>
<feature type="domain" description="GGDEF" evidence="6">
    <location>
        <begin position="467"/>
        <end position="599"/>
    </location>
</feature>
<dbReference type="Proteomes" id="UP000283255">
    <property type="component" value="Unassembled WGS sequence"/>
</dbReference>
<evidence type="ECO:0000259" key="6">
    <source>
        <dbReference type="PROSITE" id="PS50887"/>
    </source>
</evidence>
<dbReference type="InterPro" id="IPR019734">
    <property type="entry name" value="TPR_rpt"/>
</dbReference>
<protein>
    <recommendedName>
        <fullName evidence="2">diguanylate cyclase</fullName>
        <ecNumber evidence="2">2.7.7.65</ecNumber>
    </recommendedName>
</protein>
<dbReference type="Pfam" id="PF00990">
    <property type="entry name" value="GGDEF"/>
    <property type="match status" value="1"/>
</dbReference>
<evidence type="ECO:0000256" key="4">
    <source>
        <dbReference type="SAM" id="Phobius"/>
    </source>
</evidence>
<dbReference type="EMBL" id="QZCH01000015">
    <property type="protein sequence ID" value="RJG42654.1"/>
    <property type="molecule type" value="Genomic_DNA"/>
</dbReference>
<dbReference type="GO" id="GO:1902201">
    <property type="term" value="P:negative regulation of bacterial-type flagellum-dependent cell motility"/>
    <property type="evidence" value="ECO:0007669"/>
    <property type="project" value="TreeGrafter"/>
</dbReference>
<keyword evidence="4" id="KW-0812">Transmembrane</keyword>
<dbReference type="AlphaFoldDB" id="A0A418YDR9"/>
<dbReference type="FunFam" id="3.30.70.270:FF:000001">
    <property type="entry name" value="Diguanylate cyclase domain protein"/>
    <property type="match status" value="1"/>
</dbReference>
<dbReference type="SUPFAM" id="SSF55073">
    <property type="entry name" value="Nucleotide cyclase"/>
    <property type="match status" value="1"/>
</dbReference>
<dbReference type="GO" id="GO:0052621">
    <property type="term" value="F:diguanylate cyclase activity"/>
    <property type="evidence" value="ECO:0007669"/>
    <property type="project" value="UniProtKB-EC"/>
</dbReference>
<proteinExistence type="predicted"/>
<dbReference type="PROSITE" id="PS50887">
    <property type="entry name" value="GGDEF"/>
    <property type="match status" value="1"/>
</dbReference>
<keyword evidence="5" id="KW-0732">Signal</keyword>
<feature type="transmembrane region" description="Helical" evidence="4">
    <location>
        <begin position="548"/>
        <end position="567"/>
    </location>
</feature>
<reference evidence="7 8" key="2">
    <citation type="submission" date="2019-01" db="EMBL/GenBank/DDBJ databases">
        <title>Motilimonas pumilus sp. nov., isolated from the gut of sea cucumber (Apostichopus japonicus).</title>
        <authorList>
            <person name="Wang F.-Q."/>
            <person name="Ren L.-H."/>
            <person name="Lin Y.-W."/>
            <person name="Sun G.-H."/>
            <person name="Du Z.-J."/>
            <person name="Zhao J.-X."/>
            <person name="Liu X.-J."/>
            <person name="Liu L.-J."/>
        </authorList>
    </citation>
    <scope>NUCLEOTIDE SEQUENCE [LARGE SCALE GENOMIC DNA]</scope>
    <source>
        <strain evidence="7 8">PLHSC7-2</strain>
    </source>
</reference>
<keyword evidence="4" id="KW-0472">Membrane</keyword>
<comment type="cofactor">
    <cofactor evidence="1">
        <name>Mg(2+)</name>
        <dbReference type="ChEBI" id="CHEBI:18420"/>
    </cofactor>
</comment>
<evidence type="ECO:0000256" key="2">
    <source>
        <dbReference type="ARBA" id="ARBA00012528"/>
    </source>
</evidence>
<dbReference type="Pfam" id="PF13181">
    <property type="entry name" value="TPR_8"/>
    <property type="match status" value="2"/>
</dbReference>
<evidence type="ECO:0000256" key="5">
    <source>
        <dbReference type="SAM" id="SignalP"/>
    </source>
</evidence>
<dbReference type="PROSITE" id="PS51257">
    <property type="entry name" value="PROKAR_LIPOPROTEIN"/>
    <property type="match status" value="1"/>
</dbReference>